<sequence>MNNLLLVSVILIVVGGAACGVVANNYLSDQNQGDGLNFNSSSGFGDGFKTNKDKNSAITQNNNLNVNNKITVINVALIDIWYQYIEVINVQTSGIDFSSSAGEYVEVRGHTFNIPNGTIMSNGYASSSSDFYSSEIYQTSDGCFFGIMVITNPNGTAEELANELANEEGLSVTKDTLKRIDSSGSIDVYKFESKGITHYIYNDGNDIVIIVMDQANDYLFMYMTNSSTTGTIDEFNPYYPTTESTDVSNDNEYQDEQVDTYQDNSYEDSSSYGDSYYDEGSSNGEYYYY</sequence>
<comment type="caution">
    <text evidence="2">The sequence shown here is derived from an EMBL/GenBank/DDBJ whole genome shotgun (WGS) entry which is preliminary data.</text>
</comment>
<feature type="compositionally biased region" description="Polar residues" evidence="1">
    <location>
        <begin position="239"/>
        <end position="251"/>
    </location>
</feature>
<accession>A0A644T521</accession>
<proteinExistence type="predicted"/>
<dbReference type="AlphaFoldDB" id="A0A644T521"/>
<feature type="region of interest" description="Disordered" evidence="1">
    <location>
        <begin position="232"/>
        <end position="283"/>
    </location>
</feature>
<dbReference type="EMBL" id="VSSQ01000016">
    <property type="protein sequence ID" value="MPL62028.1"/>
    <property type="molecule type" value="Genomic_DNA"/>
</dbReference>
<evidence type="ECO:0000313" key="2">
    <source>
        <dbReference type="EMBL" id="MPL62028.1"/>
    </source>
</evidence>
<gene>
    <name evidence="2" type="ORF">SDC9_07618</name>
</gene>
<protein>
    <submittedName>
        <fullName evidence="2">Uncharacterized protein</fullName>
    </submittedName>
</protein>
<name>A0A644T521_9ZZZZ</name>
<reference evidence="2" key="1">
    <citation type="submission" date="2019-08" db="EMBL/GenBank/DDBJ databases">
        <authorList>
            <person name="Kucharzyk K."/>
            <person name="Murdoch R.W."/>
            <person name="Higgins S."/>
            <person name="Loffler F."/>
        </authorList>
    </citation>
    <scope>NUCLEOTIDE SEQUENCE</scope>
</reference>
<feature type="compositionally biased region" description="Low complexity" evidence="1">
    <location>
        <begin position="263"/>
        <end position="283"/>
    </location>
</feature>
<organism evidence="2">
    <name type="scientific">bioreactor metagenome</name>
    <dbReference type="NCBI Taxonomy" id="1076179"/>
    <lineage>
        <taxon>unclassified sequences</taxon>
        <taxon>metagenomes</taxon>
        <taxon>ecological metagenomes</taxon>
    </lineage>
</organism>
<evidence type="ECO:0000256" key="1">
    <source>
        <dbReference type="SAM" id="MobiDB-lite"/>
    </source>
</evidence>